<evidence type="ECO:0000313" key="10">
    <source>
        <dbReference type="Proteomes" id="UP000558958"/>
    </source>
</evidence>
<keyword evidence="10" id="KW-1185">Reference proteome</keyword>
<dbReference type="PROSITE" id="PS00028">
    <property type="entry name" value="ZINC_FINGER_C2H2_1"/>
    <property type="match status" value="1"/>
</dbReference>
<comment type="caution">
    <text evidence="9">The sequence shown here is derived from an EMBL/GenBank/DDBJ whole genome shotgun (WGS) entry which is preliminary data.</text>
</comment>
<feature type="non-terminal residue" evidence="9">
    <location>
        <position position="1"/>
    </location>
</feature>
<evidence type="ECO:0000256" key="2">
    <source>
        <dbReference type="ARBA" id="ARBA00022723"/>
    </source>
</evidence>
<reference evidence="9 10" key="1">
    <citation type="submission" date="2019-09" db="EMBL/GenBank/DDBJ databases">
        <title>Bird 10,000 Genomes (B10K) Project - Family phase.</title>
        <authorList>
            <person name="Zhang G."/>
        </authorList>
    </citation>
    <scope>NUCLEOTIDE SEQUENCE [LARGE SCALE GENOMIC DNA]</scope>
    <source>
        <strain evidence="9">B10K-DU-001-06</strain>
        <tissue evidence="9">Muscle</tissue>
    </source>
</reference>
<evidence type="ECO:0000256" key="4">
    <source>
        <dbReference type="ARBA" id="ARBA00022771"/>
    </source>
</evidence>
<dbReference type="Pfam" id="PF00096">
    <property type="entry name" value="zf-C2H2"/>
    <property type="match status" value="1"/>
</dbReference>
<keyword evidence="5" id="KW-0862">Zinc</keyword>
<dbReference type="GO" id="GO:0005634">
    <property type="term" value="C:nucleus"/>
    <property type="evidence" value="ECO:0007669"/>
    <property type="project" value="UniProtKB-SubCell"/>
</dbReference>
<dbReference type="Proteomes" id="UP000558958">
    <property type="component" value="Unassembled WGS sequence"/>
</dbReference>
<dbReference type="FunFam" id="3.30.160.60:FF:002343">
    <property type="entry name" value="Zinc finger protein 33A"/>
    <property type="match status" value="1"/>
</dbReference>
<keyword evidence="6" id="KW-0539">Nucleus</keyword>
<keyword evidence="4 7" id="KW-0863">Zinc-finger</keyword>
<dbReference type="GO" id="GO:0000978">
    <property type="term" value="F:RNA polymerase II cis-regulatory region sequence-specific DNA binding"/>
    <property type="evidence" value="ECO:0007669"/>
    <property type="project" value="TreeGrafter"/>
</dbReference>
<accession>A0A7K8YMS0</accession>
<dbReference type="Gene3D" id="3.30.160.60">
    <property type="entry name" value="Classic Zinc Finger"/>
    <property type="match status" value="2"/>
</dbReference>
<dbReference type="GO" id="GO:0008270">
    <property type="term" value="F:zinc ion binding"/>
    <property type="evidence" value="ECO:0007669"/>
    <property type="project" value="UniProtKB-KW"/>
</dbReference>
<evidence type="ECO:0000256" key="6">
    <source>
        <dbReference type="ARBA" id="ARBA00023242"/>
    </source>
</evidence>
<dbReference type="PANTHER" id="PTHR23226">
    <property type="entry name" value="ZINC FINGER AND SCAN DOMAIN-CONTAINING"/>
    <property type="match status" value="1"/>
</dbReference>
<comment type="subcellular location">
    <subcellularLocation>
        <location evidence="1">Nucleus</location>
    </subcellularLocation>
</comment>
<feature type="non-terminal residue" evidence="9">
    <location>
        <position position="54"/>
    </location>
</feature>
<evidence type="ECO:0000256" key="1">
    <source>
        <dbReference type="ARBA" id="ARBA00004123"/>
    </source>
</evidence>
<dbReference type="InterPro" id="IPR036236">
    <property type="entry name" value="Znf_C2H2_sf"/>
</dbReference>
<keyword evidence="2" id="KW-0479">Metal-binding</keyword>
<dbReference type="EMBL" id="VWZD01005802">
    <property type="protein sequence ID" value="NXG04628.1"/>
    <property type="molecule type" value="Genomic_DNA"/>
</dbReference>
<evidence type="ECO:0000256" key="3">
    <source>
        <dbReference type="ARBA" id="ARBA00022737"/>
    </source>
</evidence>
<name>A0A7K8YMS0_9PASS</name>
<keyword evidence="3" id="KW-0677">Repeat</keyword>
<dbReference type="PANTHER" id="PTHR23226:SF416">
    <property type="entry name" value="FI01424P"/>
    <property type="match status" value="1"/>
</dbReference>
<dbReference type="SUPFAM" id="SSF57667">
    <property type="entry name" value="beta-beta-alpha zinc fingers"/>
    <property type="match status" value="1"/>
</dbReference>
<feature type="domain" description="C2H2-type" evidence="8">
    <location>
        <begin position="27"/>
        <end position="54"/>
    </location>
</feature>
<gene>
    <name evidence="9" type="primary">Znf239_1</name>
    <name evidence="9" type="ORF">SAKLUC_R00003</name>
</gene>
<proteinExistence type="predicted"/>
<evidence type="ECO:0000259" key="8">
    <source>
        <dbReference type="PROSITE" id="PS50157"/>
    </source>
</evidence>
<evidence type="ECO:0000313" key="9">
    <source>
        <dbReference type="EMBL" id="NXG04628.1"/>
    </source>
</evidence>
<feature type="domain" description="C2H2-type" evidence="8">
    <location>
        <begin position="1"/>
        <end position="26"/>
    </location>
</feature>
<dbReference type="GO" id="GO:0000981">
    <property type="term" value="F:DNA-binding transcription factor activity, RNA polymerase II-specific"/>
    <property type="evidence" value="ECO:0007669"/>
    <property type="project" value="TreeGrafter"/>
</dbReference>
<dbReference type="AlphaFoldDB" id="A0A7K8YMS0"/>
<dbReference type="InterPro" id="IPR013087">
    <property type="entry name" value="Znf_C2H2_type"/>
</dbReference>
<evidence type="ECO:0000256" key="7">
    <source>
        <dbReference type="PROSITE-ProRule" id="PRU00042"/>
    </source>
</evidence>
<organism evidence="9 10">
    <name type="scientific">Sakesphorus luctuosus</name>
    <dbReference type="NCBI Taxonomy" id="419690"/>
    <lineage>
        <taxon>Eukaryota</taxon>
        <taxon>Metazoa</taxon>
        <taxon>Chordata</taxon>
        <taxon>Craniata</taxon>
        <taxon>Vertebrata</taxon>
        <taxon>Euteleostomi</taxon>
        <taxon>Archelosauria</taxon>
        <taxon>Archosauria</taxon>
        <taxon>Dinosauria</taxon>
        <taxon>Saurischia</taxon>
        <taxon>Theropoda</taxon>
        <taxon>Coelurosauria</taxon>
        <taxon>Aves</taxon>
        <taxon>Neognathae</taxon>
        <taxon>Neoaves</taxon>
        <taxon>Telluraves</taxon>
        <taxon>Australaves</taxon>
        <taxon>Passeriformes</taxon>
        <taxon>Thamnophilidae</taxon>
        <taxon>Sakesphorus</taxon>
    </lineage>
</organism>
<sequence>CQENGQSFSRSPDLVVHVQFHPKEKPYKCLECGRSFSQCSKLFFHQRVHPVERP</sequence>
<protein>
    <submittedName>
        <fullName evidence="9">ZN239 protein</fullName>
    </submittedName>
</protein>
<dbReference type="PROSITE" id="PS50157">
    <property type="entry name" value="ZINC_FINGER_C2H2_2"/>
    <property type="match status" value="2"/>
</dbReference>
<evidence type="ECO:0000256" key="5">
    <source>
        <dbReference type="ARBA" id="ARBA00022833"/>
    </source>
</evidence>